<protein>
    <submittedName>
        <fullName evidence="1">DUF924 domain-containing protein</fullName>
    </submittedName>
</protein>
<dbReference type="RefSeq" id="WP_146958922.1">
    <property type="nucleotide sequence ID" value="NZ_CP042467.1"/>
</dbReference>
<dbReference type="KEGG" id="bbae:FRD01_08275"/>
<dbReference type="Pfam" id="PF06041">
    <property type="entry name" value="DUF924"/>
    <property type="match status" value="1"/>
</dbReference>
<dbReference type="InterPro" id="IPR010323">
    <property type="entry name" value="DUF924"/>
</dbReference>
<evidence type="ECO:0000313" key="1">
    <source>
        <dbReference type="EMBL" id="QED27237.1"/>
    </source>
</evidence>
<evidence type="ECO:0000313" key="2">
    <source>
        <dbReference type="Proteomes" id="UP000321595"/>
    </source>
</evidence>
<dbReference type="PANTHER" id="PTHR23004:SF7">
    <property type="entry name" value="DUF924-DOMAIN-CONTAINING PROTEIN"/>
    <property type="match status" value="1"/>
</dbReference>
<organism evidence="1 2">
    <name type="scientific">Microvenator marinus</name>
    <dbReference type="NCBI Taxonomy" id="2600177"/>
    <lineage>
        <taxon>Bacteria</taxon>
        <taxon>Deltaproteobacteria</taxon>
        <taxon>Bradymonadales</taxon>
        <taxon>Microvenatoraceae</taxon>
        <taxon>Microvenator</taxon>
    </lineage>
</organism>
<dbReference type="Gene3D" id="1.25.40.10">
    <property type="entry name" value="Tetratricopeptide repeat domain"/>
    <property type="match status" value="1"/>
</dbReference>
<proteinExistence type="predicted"/>
<accession>A0A5B8XQ66</accession>
<sequence length="207" mass="23896">MTYQDILDFWFMGLDPDQHSPSKEQMGKWFRGGPELDQILRDDYSGTLEKAKSGELDAWAQTPEGLGALIIVLDQFPRNIFRGKPEAFSYDPIALKWAKHGIQNGFSLKVHPLLTTFMYLPLEHSESLEDQELCVKLMRELCEKANPDARETYEGFVDYAVKHHEIIAEFGRFPHRNHILGRENTPAETEFLKRDDVHFGQKVSTSR</sequence>
<gene>
    <name evidence="1" type="ORF">FRD01_08275</name>
</gene>
<dbReference type="Gene3D" id="1.20.58.320">
    <property type="entry name" value="TPR-like"/>
    <property type="match status" value="1"/>
</dbReference>
<dbReference type="EMBL" id="CP042467">
    <property type="protein sequence ID" value="QED27237.1"/>
    <property type="molecule type" value="Genomic_DNA"/>
</dbReference>
<name>A0A5B8XQ66_9DELT</name>
<dbReference type="AlphaFoldDB" id="A0A5B8XQ66"/>
<dbReference type="InterPro" id="IPR011990">
    <property type="entry name" value="TPR-like_helical_dom_sf"/>
</dbReference>
<keyword evidence="2" id="KW-1185">Reference proteome</keyword>
<dbReference type="SUPFAM" id="SSF48452">
    <property type="entry name" value="TPR-like"/>
    <property type="match status" value="1"/>
</dbReference>
<dbReference type="PANTHER" id="PTHR23004">
    <property type="entry name" value="DOUBLECORTIN DOMAIN CONTAINING 2"/>
    <property type="match status" value="1"/>
</dbReference>
<reference evidence="1 2" key="1">
    <citation type="submission" date="2019-08" db="EMBL/GenBank/DDBJ databases">
        <authorList>
            <person name="Liang Q."/>
        </authorList>
    </citation>
    <scope>NUCLEOTIDE SEQUENCE [LARGE SCALE GENOMIC DNA]</scope>
    <source>
        <strain evidence="1 2">V1718</strain>
    </source>
</reference>
<dbReference type="OrthoDB" id="7593450at2"/>
<dbReference type="Proteomes" id="UP000321595">
    <property type="component" value="Chromosome"/>
</dbReference>